<sequence length="276" mass="30613">MHYQDTNKRFSDYFFRRQNWVIAFSCIAAIIAGAYLFLQSYQGGRYLDLLPFSSQKSTARVIRLTQAGYWVSPTAISQQQNEEDAFMVNPQERQLLVDWISKRYPVDSEATELFVSAAYLAAHEIGLDPHLILAVMAIESSFNPEAESPVGAQGLMQVMTRVHSKRFEPHGGVQSAKDPITNIRVGSAILKEYVSRSGSVKRGLKSYVGAAAYSHDFGYGAKVMAEYNRMKQVSRGKKVPTAIASKSTPKKLVRSDADKSRFKISLPAKAAEATSA</sequence>
<dbReference type="SUPFAM" id="SSF53955">
    <property type="entry name" value="Lysozyme-like"/>
    <property type="match status" value="1"/>
</dbReference>
<reference evidence="4" key="1">
    <citation type="journal article" date="2022" name="Front. Microbiol.">
        <title>New perspectives on an old grouping: The genomic and phenotypic variability of Oxalobacter formigenes and the implications for calcium oxalate stone prevention.</title>
        <authorList>
            <person name="Chmiel J.A."/>
            <person name="Carr C."/>
            <person name="Stuivenberg G.A."/>
            <person name="Venema R."/>
            <person name="Chanyi R.M."/>
            <person name="Al K.F."/>
            <person name="Giguere D."/>
            <person name="Say H."/>
            <person name="Akouris P.P."/>
            <person name="Dominguez Romero S.A."/>
            <person name="Kwong A."/>
            <person name="Tai V."/>
            <person name="Koval S.F."/>
            <person name="Razvi H."/>
            <person name="Bjazevic J."/>
            <person name="Burton J.P."/>
        </authorList>
    </citation>
    <scope>NUCLEOTIDE SEQUENCE</scope>
    <source>
        <strain evidence="4">WoOx3</strain>
    </source>
</reference>
<name>A0A9E9LWI8_9BURK</name>
<dbReference type="Proteomes" id="UP001156215">
    <property type="component" value="Chromosome"/>
</dbReference>
<dbReference type="InterPro" id="IPR023346">
    <property type="entry name" value="Lysozyme-like_dom_sf"/>
</dbReference>
<keyword evidence="5" id="KW-1185">Reference proteome</keyword>
<dbReference type="EMBL" id="CP098242">
    <property type="protein sequence ID" value="WAW11060.1"/>
    <property type="molecule type" value="Genomic_DNA"/>
</dbReference>
<dbReference type="Pfam" id="PF01464">
    <property type="entry name" value="SLT"/>
    <property type="match status" value="1"/>
</dbReference>
<feature type="domain" description="Transglycosylase SLT" evidence="3">
    <location>
        <begin position="122"/>
        <end position="207"/>
    </location>
</feature>
<keyword evidence="2" id="KW-0472">Membrane</keyword>
<dbReference type="PANTHER" id="PTHR37423:SF2">
    <property type="entry name" value="MEMBRANE-BOUND LYTIC MUREIN TRANSGLYCOSYLASE C"/>
    <property type="match status" value="1"/>
</dbReference>
<dbReference type="InterPro" id="IPR008258">
    <property type="entry name" value="Transglycosylase_SLT_dom_1"/>
</dbReference>
<accession>A0A9E9LWI8</accession>
<dbReference type="KEGG" id="ovb:NB640_05355"/>
<evidence type="ECO:0000313" key="5">
    <source>
        <dbReference type="Proteomes" id="UP001156215"/>
    </source>
</evidence>
<organism evidence="4 5">
    <name type="scientific">Oxalobacter vibrioformis</name>
    <dbReference type="NCBI Taxonomy" id="933080"/>
    <lineage>
        <taxon>Bacteria</taxon>
        <taxon>Pseudomonadati</taxon>
        <taxon>Pseudomonadota</taxon>
        <taxon>Betaproteobacteria</taxon>
        <taxon>Burkholderiales</taxon>
        <taxon>Oxalobacteraceae</taxon>
        <taxon>Oxalobacter</taxon>
    </lineage>
</organism>
<evidence type="ECO:0000256" key="1">
    <source>
        <dbReference type="ARBA" id="ARBA00007734"/>
    </source>
</evidence>
<dbReference type="PANTHER" id="PTHR37423">
    <property type="entry name" value="SOLUBLE LYTIC MUREIN TRANSGLYCOSYLASE-RELATED"/>
    <property type="match status" value="1"/>
</dbReference>
<dbReference type="Gene3D" id="1.10.530.10">
    <property type="match status" value="1"/>
</dbReference>
<dbReference type="AlphaFoldDB" id="A0A9E9LWI8"/>
<evidence type="ECO:0000256" key="2">
    <source>
        <dbReference type="SAM" id="Phobius"/>
    </source>
</evidence>
<protein>
    <submittedName>
        <fullName evidence="4">Transglycosylase SLT domain-containing protein</fullName>
    </submittedName>
</protein>
<proteinExistence type="inferred from homology"/>
<comment type="similarity">
    <text evidence="1">Belongs to the transglycosylase Slt family.</text>
</comment>
<gene>
    <name evidence="4" type="ORF">NB640_05355</name>
</gene>
<evidence type="ECO:0000313" key="4">
    <source>
        <dbReference type="EMBL" id="WAW11060.1"/>
    </source>
</evidence>
<keyword evidence="2" id="KW-1133">Transmembrane helix</keyword>
<keyword evidence="2" id="KW-0812">Transmembrane</keyword>
<evidence type="ECO:0000259" key="3">
    <source>
        <dbReference type="Pfam" id="PF01464"/>
    </source>
</evidence>
<dbReference type="RefSeq" id="WP_269310169.1">
    <property type="nucleotide sequence ID" value="NZ_CP098242.1"/>
</dbReference>
<feature type="transmembrane region" description="Helical" evidence="2">
    <location>
        <begin position="20"/>
        <end position="38"/>
    </location>
</feature>